<evidence type="ECO:0000256" key="1">
    <source>
        <dbReference type="SAM" id="Phobius"/>
    </source>
</evidence>
<protein>
    <submittedName>
        <fullName evidence="2">Uncharacterized protein</fullName>
    </submittedName>
</protein>
<proteinExistence type="predicted"/>
<organism evidence="2 3">
    <name type="scientific">Legionella qingyii</name>
    <dbReference type="NCBI Taxonomy" id="2184757"/>
    <lineage>
        <taxon>Bacteria</taxon>
        <taxon>Pseudomonadati</taxon>
        <taxon>Pseudomonadota</taxon>
        <taxon>Gammaproteobacteria</taxon>
        <taxon>Legionellales</taxon>
        <taxon>Legionellaceae</taxon>
        <taxon>Legionella</taxon>
    </lineage>
</organism>
<evidence type="ECO:0000313" key="2">
    <source>
        <dbReference type="EMBL" id="PWY54526.1"/>
    </source>
</evidence>
<evidence type="ECO:0000313" key="3">
    <source>
        <dbReference type="Proteomes" id="UP000247152"/>
    </source>
</evidence>
<dbReference type="Proteomes" id="UP000247152">
    <property type="component" value="Unassembled WGS sequence"/>
</dbReference>
<name>A0A317U1C0_9GAMM</name>
<reference evidence="2 3" key="1">
    <citation type="submission" date="2018-05" db="EMBL/GenBank/DDBJ databases">
        <title>Legionella qingyii sp.nov., whole genome shotgun sequence.</title>
        <authorList>
            <person name="Wu H."/>
            <person name="Zhu Q."/>
            <person name="Hu C."/>
        </authorList>
    </citation>
    <scope>NUCLEOTIDE SEQUENCE [LARGE SCALE GENOMIC DNA]</scope>
    <source>
        <strain evidence="2 3">HEB18</strain>
    </source>
</reference>
<keyword evidence="1" id="KW-1133">Transmembrane helix</keyword>
<comment type="caution">
    <text evidence="2">The sequence shown here is derived from an EMBL/GenBank/DDBJ whole genome shotgun (WGS) entry which is preliminary data.</text>
</comment>
<feature type="transmembrane region" description="Helical" evidence="1">
    <location>
        <begin position="29"/>
        <end position="51"/>
    </location>
</feature>
<gene>
    <name evidence="2" type="ORF">DGG96_16705</name>
</gene>
<keyword evidence="1" id="KW-0472">Membrane</keyword>
<accession>A0A317U1C0</accession>
<dbReference type="EMBL" id="QHJG01000032">
    <property type="protein sequence ID" value="PWY54526.1"/>
    <property type="molecule type" value="Genomic_DNA"/>
</dbReference>
<keyword evidence="1" id="KW-0812">Transmembrane</keyword>
<sequence>MFRDFSVVGDDSDDGFFKEVDNFFEEADVFFLAVAEFFEVVVIYFIHFFSYDSSVHSVEDRIFVLSFDFRVEVLVDIMGFLGTEFYAVSRYIIDFFYTGSIYWTDFFR</sequence>
<dbReference type="AlphaFoldDB" id="A0A317U1C0"/>